<feature type="domain" description="Integrase catalytic" evidence="8">
    <location>
        <begin position="786"/>
        <end position="860"/>
    </location>
</feature>
<keyword evidence="2" id="KW-0479">Metal-binding</keyword>
<feature type="domain" description="CCHC-type" evidence="7">
    <location>
        <begin position="434"/>
        <end position="449"/>
    </location>
</feature>
<dbReference type="EMBL" id="BKCJ010002914">
    <property type="protein sequence ID" value="GEU51754.1"/>
    <property type="molecule type" value="Genomic_DNA"/>
</dbReference>
<dbReference type="Pfam" id="PF25597">
    <property type="entry name" value="SH3_retrovirus"/>
    <property type="match status" value="1"/>
</dbReference>
<name>A0A6L2KV39_TANCI</name>
<gene>
    <name evidence="9" type="ORF">Tci_023732</name>
</gene>
<feature type="compositionally biased region" description="Basic and acidic residues" evidence="6">
    <location>
        <begin position="1076"/>
        <end position="1089"/>
    </location>
</feature>
<keyword evidence="4" id="KW-0378">Hydrolase</keyword>
<dbReference type="GO" id="GO:0004190">
    <property type="term" value="F:aspartic-type endopeptidase activity"/>
    <property type="evidence" value="ECO:0007669"/>
    <property type="project" value="UniProtKB-KW"/>
</dbReference>
<dbReference type="Pfam" id="PF22936">
    <property type="entry name" value="Pol_BBD"/>
    <property type="match status" value="1"/>
</dbReference>
<keyword evidence="5" id="KW-0863">Zinc-finger</keyword>
<keyword evidence="3" id="KW-0064">Aspartyl protease</keyword>
<dbReference type="InterPro" id="IPR013103">
    <property type="entry name" value="RVT_2"/>
</dbReference>
<dbReference type="InterPro" id="IPR001584">
    <property type="entry name" value="Integrase_cat-core"/>
</dbReference>
<sequence>MESYEVIKSSVENLVPIPSEFEDFSDNKKFSGEFTHIDPIPPGIKEADFYLKKEIRLVENLLYYNSFLRPPKELNAEITDTIIESLSPYPIPVEDSDSQMEKIDLFLDTDDLMPSSSNFDHHDDPSFPRPPLEPPDVEILFDFEPNTGVLTAKVAEDISEHHVLMPKVLPSQPTLCPNIDTLLLFSSENEDKVFKPGSIWMHPRIVEGILQPVAPTTAEQKLARKIELKAYGTLLMALPDKHQLKFNSHKDAKTLMEDIEKRFGGNTETKKVQKTLLKRYLPSEWKTHTLIWRNKADLEEQSLDDLFNSLKIYETKVKHSSFTSTATQNLAFVSSSNTDSTTGSVSAAASVSLPNVDSLSNAVIYSFFANQSTSPQLDNKDLKQIDVDDLKEMDLRRRVAMLTMRARRFLQKTGRNHGANGPTSMGFDMSKVECDNCYRKGHFSRECRSPKDSRRNEVEPANFALMDFSYLNSSSDTELPSCSKACSKSFKQVKSPRHSVQPVETSIPTATLTSASPKSASSGKRRNRKACFVCKSVDHLIKDCDYHAKKMAQPIPRNYAHSVLTQSKPVFNTAVRPVSAALPKINVTRPRYVHPIVTKSKSPIRRHITHSPFPNTSNSSPRVTAGNPQYALKDKGVIDSGCLRHMTGNMSYLADFEELNGGYVSFGGNPKGGKISGKGKIKICKLDFEDVYFVKELKFNLFSVTQMCDKKNSVLFTNTECLVLSSDFKLPDESQVLLKVPRENNMYNVILLEVYPQKFLKMITPVLLVRKASNIEPLVRPSMMKGIKKEFSVPRTPKQNGIAERKNMTFIEAAITMLADSLLSILFLAKAVNTTCYVQNRVLVTKPHIKTPYELLHGRTPSIGFMRPFGYPVTILNTLDSLGKFEEKVDEGFLVGYSVLLHGRTPSIGFMRPFGYPVTILNTLDSLGKFEEKVDEGFLVGYSVNSKAFKVFNSRTRIVQETLHVNFLENKPNVAGSDPKWLFDIDSLTRTMNYQPVTTGNQTNPSAGFQDKFDAEKAEEEIDQQYVLFPVWSFGSINPHNYDGDAAFDGKEHDFVAKKPESEVILSPSSSSAQSRKQDDKTKKEAKGKSLVESFTGYRDLSTEFEDCSDNSSNEVNAASTIVPTVRQNSLNSTNTFSAPGPSNVIASPTYGKSSFIDASQLFDDPDMPELEDIIYSDYDNDVGAEADFNNFETSIIVSHIPTTRVYKDHPVSQIIGDISLTTQTRRGTQEGTSSSQISSWIEAMQEELLQFKMQKVWVLVDFPHGKRAIGTKWVFKNKKDERGIVVKNKARLVTQGHTQEEGINYEEVFAQVARIEAIRLFLAYASFMGFMPPWFEDPDHPNKVYKVAKALYGLHQAPRAWYETLANYLLENGFQRGKIDQTLFIKKQKGDILLVQIYVDDIIFGATNKDLCKSFEKLMKEKFQMSLMGELTFFLGLQVKQKKDGIFISQDKYVAEILRKFRLIEGKSASTPIDLEKPLLKDHDVKRIFRYLKGKPHLGLWYPKDSPFDLVAYSDSDYAEAEYVAAASCCAQVLWIQNQLLDYRVNDNCDSPLLGVNTPRSDEDRLELMELTIFLLPTIEKVVIGINDIDLQVSAIRHMLLLLVQKFLLFSLTNWCCSLVLLGFNQIINFLNGSYIKYALTVNPNIYVSCIKQFWNTIAIKQVNDVTRLQALVNKKRVVVTEAAIREVLRLSDAKGVDRLPNEEIFTELARMGYEKPFTTLTFYKAFFSSHSSMASAVICLSTGDLSTHTTKYASPTLTQKVFENMKRVGKGFSGVDTPLFEGMLVAQEIKEEGDADEHVKDLTAGDDAHGDDTAAHGEVFTVQQTPPQSPQRVDTSDDTLMDDEFKHRRTIAEMDKDDDVVLMDDKEEDKKVEEAKEDETKPAEVQEVVDVVTTTKLITKVVTTASETVTAASAIIPTAEPQVLAATLFVGPARVAAAPKEPKPLKKKQQIEMDEEYARKLHVELNKDIDWDIASDYVKLKAKEDPALDYFKGMSYDDIRPIFEAKFNSNVDFLLKIKEQIEEEENRALQTINETPAEKAAKRKKLNEEVEDLKRHLKIVPDEDDDVYTKATPLARKVLVMDYEIIELNNKPYYKIIRADRTHQLYITFLTLLKNFDREDLEALWNLVKERFCTSKPKNFSNGFLLTTLGAMFEKPDAYA</sequence>
<keyword evidence="1" id="KW-0645">Protease</keyword>
<proteinExistence type="predicted"/>
<comment type="caution">
    <text evidence="9">The sequence shown here is derived from an EMBL/GenBank/DDBJ whole genome shotgun (WGS) entry which is preliminary data.</text>
</comment>
<dbReference type="InterPro" id="IPR012337">
    <property type="entry name" value="RNaseH-like_sf"/>
</dbReference>
<evidence type="ECO:0000256" key="1">
    <source>
        <dbReference type="ARBA" id="ARBA00022670"/>
    </source>
</evidence>
<dbReference type="PANTHER" id="PTHR42648">
    <property type="entry name" value="TRANSPOSASE, PUTATIVE-RELATED"/>
    <property type="match status" value="1"/>
</dbReference>
<dbReference type="PANTHER" id="PTHR42648:SF32">
    <property type="entry name" value="RIBONUCLEASE H-LIKE DOMAIN, GAG-PRE-INTEGRASE DOMAIN PROTEIN-RELATED"/>
    <property type="match status" value="1"/>
</dbReference>
<keyword evidence="5" id="KW-0862">Zinc</keyword>
<organism evidence="9">
    <name type="scientific">Tanacetum cinerariifolium</name>
    <name type="common">Dalmatian daisy</name>
    <name type="synonym">Chrysanthemum cinerariifolium</name>
    <dbReference type="NCBI Taxonomy" id="118510"/>
    <lineage>
        <taxon>Eukaryota</taxon>
        <taxon>Viridiplantae</taxon>
        <taxon>Streptophyta</taxon>
        <taxon>Embryophyta</taxon>
        <taxon>Tracheophyta</taxon>
        <taxon>Spermatophyta</taxon>
        <taxon>Magnoliopsida</taxon>
        <taxon>eudicotyledons</taxon>
        <taxon>Gunneridae</taxon>
        <taxon>Pentapetalae</taxon>
        <taxon>asterids</taxon>
        <taxon>campanulids</taxon>
        <taxon>Asterales</taxon>
        <taxon>Asteraceae</taxon>
        <taxon>Asteroideae</taxon>
        <taxon>Anthemideae</taxon>
        <taxon>Anthemidinae</taxon>
        <taxon>Tanacetum</taxon>
    </lineage>
</organism>
<dbReference type="PROSITE" id="PS50994">
    <property type="entry name" value="INTEGRASE"/>
    <property type="match status" value="1"/>
</dbReference>
<dbReference type="GO" id="GO:0015074">
    <property type="term" value="P:DNA integration"/>
    <property type="evidence" value="ECO:0007669"/>
    <property type="project" value="InterPro"/>
</dbReference>
<dbReference type="InterPro" id="IPR057670">
    <property type="entry name" value="SH3_retrovirus"/>
</dbReference>
<evidence type="ECO:0000256" key="6">
    <source>
        <dbReference type="SAM" id="MobiDB-lite"/>
    </source>
</evidence>
<evidence type="ECO:0000256" key="2">
    <source>
        <dbReference type="ARBA" id="ARBA00022723"/>
    </source>
</evidence>
<dbReference type="GO" id="GO:0006508">
    <property type="term" value="P:proteolysis"/>
    <property type="evidence" value="ECO:0007669"/>
    <property type="project" value="UniProtKB-KW"/>
</dbReference>
<dbReference type="Gene3D" id="3.30.420.10">
    <property type="entry name" value="Ribonuclease H-like superfamily/Ribonuclease H"/>
    <property type="match status" value="1"/>
</dbReference>
<evidence type="ECO:0000259" key="8">
    <source>
        <dbReference type="PROSITE" id="PS50994"/>
    </source>
</evidence>
<dbReference type="PROSITE" id="PS50158">
    <property type="entry name" value="ZF_CCHC"/>
    <property type="match status" value="1"/>
</dbReference>
<protein>
    <submittedName>
        <fullName evidence="9">Uncharacterized protein</fullName>
    </submittedName>
</protein>
<dbReference type="InterPro" id="IPR036875">
    <property type="entry name" value="Znf_CCHC_sf"/>
</dbReference>
<dbReference type="Gene3D" id="4.10.60.10">
    <property type="entry name" value="Zinc finger, CCHC-type"/>
    <property type="match status" value="1"/>
</dbReference>
<feature type="region of interest" description="Disordered" evidence="6">
    <location>
        <begin position="494"/>
        <end position="523"/>
    </location>
</feature>
<dbReference type="InterPro" id="IPR039537">
    <property type="entry name" value="Retrotran_Ty1/copia-like"/>
</dbReference>
<evidence type="ECO:0000313" key="9">
    <source>
        <dbReference type="EMBL" id="GEU51754.1"/>
    </source>
</evidence>
<evidence type="ECO:0000256" key="3">
    <source>
        <dbReference type="ARBA" id="ARBA00022750"/>
    </source>
</evidence>
<dbReference type="SMART" id="SM00343">
    <property type="entry name" value="ZnF_C2HC"/>
    <property type="match status" value="2"/>
</dbReference>
<evidence type="ECO:0000256" key="4">
    <source>
        <dbReference type="ARBA" id="ARBA00022801"/>
    </source>
</evidence>
<dbReference type="GO" id="GO:0003676">
    <property type="term" value="F:nucleic acid binding"/>
    <property type="evidence" value="ECO:0007669"/>
    <property type="project" value="InterPro"/>
</dbReference>
<evidence type="ECO:0000256" key="5">
    <source>
        <dbReference type="PROSITE-ProRule" id="PRU00047"/>
    </source>
</evidence>
<dbReference type="InterPro" id="IPR054722">
    <property type="entry name" value="PolX-like_BBD"/>
</dbReference>
<dbReference type="SUPFAM" id="SSF56672">
    <property type="entry name" value="DNA/RNA polymerases"/>
    <property type="match status" value="1"/>
</dbReference>
<dbReference type="GO" id="GO:0008270">
    <property type="term" value="F:zinc ion binding"/>
    <property type="evidence" value="ECO:0007669"/>
    <property type="project" value="UniProtKB-KW"/>
</dbReference>
<reference evidence="9" key="1">
    <citation type="journal article" date="2019" name="Sci. Rep.">
        <title>Draft genome of Tanacetum cinerariifolium, the natural source of mosquito coil.</title>
        <authorList>
            <person name="Yamashiro T."/>
            <person name="Shiraishi A."/>
            <person name="Satake H."/>
            <person name="Nakayama K."/>
        </authorList>
    </citation>
    <scope>NUCLEOTIDE SEQUENCE</scope>
</reference>
<feature type="region of interest" description="Disordered" evidence="6">
    <location>
        <begin position="1820"/>
        <end position="1839"/>
    </location>
</feature>
<evidence type="ECO:0000259" key="7">
    <source>
        <dbReference type="PROSITE" id="PS50158"/>
    </source>
</evidence>
<dbReference type="Pfam" id="PF07727">
    <property type="entry name" value="RVT_2"/>
    <property type="match status" value="2"/>
</dbReference>
<dbReference type="InterPro" id="IPR001878">
    <property type="entry name" value="Znf_CCHC"/>
</dbReference>
<feature type="compositionally biased region" description="Polar residues" evidence="6">
    <location>
        <begin position="1823"/>
        <end position="1835"/>
    </location>
</feature>
<dbReference type="SUPFAM" id="SSF53098">
    <property type="entry name" value="Ribonuclease H-like"/>
    <property type="match status" value="1"/>
</dbReference>
<feature type="region of interest" description="Disordered" evidence="6">
    <location>
        <begin position="1061"/>
        <end position="1089"/>
    </location>
</feature>
<dbReference type="SUPFAM" id="SSF57756">
    <property type="entry name" value="Retrovirus zinc finger-like domains"/>
    <property type="match status" value="1"/>
</dbReference>
<dbReference type="InterPro" id="IPR043502">
    <property type="entry name" value="DNA/RNA_pol_sf"/>
</dbReference>
<accession>A0A6L2KV39</accession>
<dbReference type="InterPro" id="IPR036397">
    <property type="entry name" value="RNaseH_sf"/>
</dbReference>
<feature type="compositionally biased region" description="Polar residues" evidence="6">
    <location>
        <begin position="502"/>
        <end position="522"/>
    </location>
</feature>